<dbReference type="GO" id="GO:0009254">
    <property type="term" value="P:peptidoglycan turnover"/>
    <property type="evidence" value="ECO:0007669"/>
    <property type="project" value="InterPro"/>
</dbReference>
<protein>
    <submittedName>
        <fullName evidence="3">3D/G5 domain protein</fullName>
    </submittedName>
</protein>
<evidence type="ECO:0000259" key="2">
    <source>
        <dbReference type="PROSITE" id="PS51109"/>
    </source>
</evidence>
<dbReference type="InterPro" id="IPR036908">
    <property type="entry name" value="RlpA-like_sf"/>
</dbReference>
<dbReference type="PANTHER" id="PTHR39160">
    <property type="entry name" value="CELL WALL-BINDING PROTEIN YOCH"/>
    <property type="match status" value="1"/>
</dbReference>
<dbReference type="PROSITE" id="PS51109">
    <property type="entry name" value="G5"/>
    <property type="match status" value="1"/>
</dbReference>
<keyword evidence="1" id="KW-0732">Signal</keyword>
<dbReference type="Pfam" id="PF07501">
    <property type="entry name" value="G5"/>
    <property type="match status" value="1"/>
</dbReference>
<reference evidence="3 4" key="1">
    <citation type="journal article" date="2015" name="Nature">
        <title>rRNA introns, odd ribosomes, and small enigmatic genomes across a large radiation of phyla.</title>
        <authorList>
            <person name="Brown C.T."/>
            <person name="Hug L.A."/>
            <person name="Thomas B.C."/>
            <person name="Sharon I."/>
            <person name="Castelle C.J."/>
            <person name="Singh A."/>
            <person name="Wilkins M.J."/>
            <person name="Williams K.H."/>
            <person name="Banfield J.F."/>
        </authorList>
    </citation>
    <scope>NUCLEOTIDE SEQUENCE [LARGE SCALE GENOMIC DNA]</scope>
</reference>
<accession>A0A0G0WMY9</accession>
<gene>
    <name evidence="3" type="ORF">UU67_C0007G0005</name>
</gene>
<name>A0A0G0WMY9_9BACT</name>
<dbReference type="GO" id="GO:0019867">
    <property type="term" value="C:outer membrane"/>
    <property type="evidence" value="ECO:0007669"/>
    <property type="project" value="InterPro"/>
</dbReference>
<dbReference type="PANTHER" id="PTHR39160:SF4">
    <property type="entry name" value="RESUSCITATION-PROMOTING FACTOR RPFB"/>
    <property type="match status" value="1"/>
</dbReference>
<dbReference type="EMBL" id="LCBN01000007">
    <property type="protein sequence ID" value="KKS14124.1"/>
    <property type="molecule type" value="Genomic_DNA"/>
</dbReference>
<dbReference type="Gene3D" id="2.20.230.10">
    <property type="entry name" value="Resuscitation-promoting factor rpfb"/>
    <property type="match status" value="1"/>
</dbReference>
<dbReference type="AlphaFoldDB" id="A0A0G0WMY9"/>
<dbReference type="InterPro" id="IPR011098">
    <property type="entry name" value="G5_dom"/>
</dbReference>
<dbReference type="GO" id="GO:0004553">
    <property type="term" value="F:hydrolase activity, hydrolyzing O-glycosyl compounds"/>
    <property type="evidence" value="ECO:0007669"/>
    <property type="project" value="InterPro"/>
</dbReference>
<dbReference type="InterPro" id="IPR051933">
    <property type="entry name" value="Resuscitation_pf_RpfB"/>
</dbReference>
<dbReference type="CDD" id="cd22786">
    <property type="entry name" value="DPBB_YuiC-like"/>
    <property type="match status" value="1"/>
</dbReference>
<proteinExistence type="predicted"/>
<dbReference type="InterPro" id="IPR010611">
    <property type="entry name" value="3D_dom"/>
</dbReference>
<evidence type="ECO:0000313" key="4">
    <source>
        <dbReference type="Proteomes" id="UP000034753"/>
    </source>
</evidence>
<evidence type="ECO:0000256" key="1">
    <source>
        <dbReference type="ARBA" id="ARBA00022729"/>
    </source>
</evidence>
<feature type="domain" description="G5" evidence="2">
    <location>
        <begin position="50"/>
        <end position="135"/>
    </location>
</feature>
<organism evidence="3 4">
    <name type="scientific">Candidatus Daviesbacteria bacterium GW2011_GWB1_41_5</name>
    <dbReference type="NCBI Taxonomy" id="1618429"/>
    <lineage>
        <taxon>Bacteria</taxon>
        <taxon>Candidatus Daviesiibacteriota</taxon>
    </lineage>
</organism>
<dbReference type="Pfam" id="PF06725">
    <property type="entry name" value="3D"/>
    <property type="match status" value="1"/>
</dbReference>
<dbReference type="SMART" id="SM01208">
    <property type="entry name" value="G5"/>
    <property type="match status" value="1"/>
</dbReference>
<dbReference type="PATRIC" id="fig|1618429.3.peg.204"/>
<sequence length="240" mass="26933">MKTLFGAVLVLAALFIHFYLPQLQTPLEPVQAEVLSAKTQQTNLQPIKTESRFKEKLVEDKEILKRKTIYKDDPETEAGVDTVLEEGEDGTKTIITKVTYYPADEVEKWKEYSKDIVSTETIPPKDKIISQGTKIVWKTLSTPDGEIKYWKKMRVYATHYDSRCPGCNAWTSIGMRAGKGVIAVDPKVIKYRTKVYVPGYGMAIAGDTGGAIKGNIIDLGFEDAKTAGWRAKFVDIYILD</sequence>
<dbReference type="Gene3D" id="2.40.40.10">
    <property type="entry name" value="RlpA-like domain"/>
    <property type="match status" value="1"/>
</dbReference>
<comment type="caution">
    <text evidence="3">The sequence shown here is derived from an EMBL/GenBank/DDBJ whole genome shotgun (WGS) entry which is preliminary data.</text>
</comment>
<evidence type="ECO:0000313" key="3">
    <source>
        <dbReference type="EMBL" id="KKS14124.1"/>
    </source>
</evidence>
<dbReference type="Proteomes" id="UP000034753">
    <property type="component" value="Unassembled WGS sequence"/>
</dbReference>